<protein>
    <submittedName>
        <fullName evidence="2">Uncharacterized protein</fullName>
    </submittedName>
</protein>
<accession>J6EWB4</accession>
<gene>
    <name evidence="2" type="ORF">A1Q1_02009</name>
</gene>
<proteinExistence type="predicted"/>
<feature type="compositionally biased region" description="Low complexity" evidence="1">
    <location>
        <begin position="279"/>
        <end position="289"/>
    </location>
</feature>
<dbReference type="Proteomes" id="UP000002748">
    <property type="component" value="Unassembled WGS sequence"/>
</dbReference>
<feature type="compositionally biased region" description="Polar residues" evidence="1">
    <location>
        <begin position="124"/>
        <end position="134"/>
    </location>
</feature>
<dbReference type="EMBL" id="ALBS01000185">
    <property type="protein sequence ID" value="EJT48914.1"/>
    <property type="molecule type" value="Genomic_DNA"/>
</dbReference>
<sequence>MLIPRPVPSKLLPTVQIIGRSDKTFTPKTHFLDSNPFSSLGVNRREFEARSGLSLVQVAIWSAHASWLARKAVGLNVDWDLWEFGHIAPPPDELLGAHLLPASSYADSVPPERPQAPTPARGTASGSDSEPTSYNWFLGEQGRPRELDLLDSPTSTYSDFSDASNEYLQDLVMTPPQPKRREPVSLADIRAFGSWQLDGVPSFGSDLNSPTKLRERMRRRSENVLGRPLAEDPSPSPRRNCKRGTYSGLGLGFAEKVSFRTAHSSIVQLGTTVKACNTSSWSESASSSSIGETPTRSGGVALPLTGVSQRTQPKCLTK</sequence>
<comment type="caution">
    <text evidence="2">The sequence shown here is derived from an EMBL/GenBank/DDBJ whole genome shotgun (WGS) entry which is preliminary data.</text>
</comment>
<dbReference type="VEuPathDB" id="FungiDB:A1Q1_02009"/>
<reference evidence="2 3" key="1">
    <citation type="journal article" date="2012" name="Eukaryot. Cell">
        <title>Draft genome sequence of CBS 2479, the standard type strain of Trichosporon asahii.</title>
        <authorList>
            <person name="Yang R.Y."/>
            <person name="Li H.T."/>
            <person name="Zhu H."/>
            <person name="Zhou G.P."/>
            <person name="Wang M."/>
            <person name="Wang L."/>
        </authorList>
    </citation>
    <scope>NUCLEOTIDE SEQUENCE [LARGE SCALE GENOMIC DNA]</scope>
    <source>
        <strain evidence="3">ATCC 90039 / CBS 2479 / JCM 2466 / KCTC 7840 / NCYC 2677 / UAMH 7654</strain>
    </source>
</reference>
<dbReference type="HOGENOM" id="CLU_874894_0_0_1"/>
<feature type="compositionally biased region" description="Polar residues" evidence="1">
    <location>
        <begin position="306"/>
        <end position="318"/>
    </location>
</feature>
<evidence type="ECO:0000313" key="2">
    <source>
        <dbReference type="EMBL" id="EJT48914.1"/>
    </source>
</evidence>
<organism evidence="2 3">
    <name type="scientific">Trichosporon asahii var. asahii (strain ATCC 90039 / CBS 2479 / JCM 2466 / KCTC 7840 / NBRC 103889/ NCYC 2677 / UAMH 7654)</name>
    <name type="common">Yeast</name>
    <dbReference type="NCBI Taxonomy" id="1186058"/>
    <lineage>
        <taxon>Eukaryota</taxon>
        <taxon>Fungi</taxon>
        <taxon>Dikarya</taxon>
        <taxon>Basidiomycota</taxon>
        <taxon>Agaricomycotina</taxon>
        <taxon>Tremellomycetes</taxon>
        <taxon>Trichosporonales</taxon>
        <taxon>Trichosporonaceae</taxon>
        <taxon>Trichosporon</taxon>
    </lineage>
</organism>
<dbReference type="AlphaFoldDB" id="J6EWB4"/>
<feature type="region of interest" description="Disordered" evidence="1">
    <location>
        <begin position="217"/>
        <end position="241"/>
    </location>
</feature>
<name>J6EWB4_TRIAS</name>
<dbReference type="KEGG" id="tasa:A1Q1_02009"/>
<evidence type="ECO:0000256" key="1">
    <source>
        <dbReference type="SAM" id="MobiDB-lite"/>
    </source>
</evidence>
<dbReference type="RefSeq" id="XP_014180492.1">
    <property type="nucleotide sequence ID" value="XM_014325017.1"/>
</dbReference>
<evidence type="ECO:0000313" key="3">
    <source>
        <dbReference type="Proteomes" id="UP000002748"/>
    </source>
</evidence>
<dbReference type="GeneID" id="25985523"/>
<feature type="region of interest" description="Disordered" evidence="1">
    <location>
        <begin position="277"/>
        <end position="318"/>
    </location>
</feature>
<feature type="region of interest" description="Disordered" evidence="1">
    <location>
        <begin position="105"/>
        <end position="134"/>
    </location>
</feature>